<dbReference type="EMBL" id="LDJL01000011">
    <property type="protein sequence ID" value="KRG69149.1"/>
    <property type="molecule type" value="Genomic_DNA"/>
</dbReference>
<accession>A0A0R0CH50</accession>
<name>A0A0R0CH50_9GAMM</name>
<organism evidence="1 2">
    <name type="scientific">Pseudoxanthomonas dokdonensis</name>
    <dbReference type="NCBI Taxonomy" id="344882"/>
    <lineage>
        <taxon>Bacteria</taxon>
        <taxon>Pseudomonadati</taxon>
        <taxon>Pseudomonadota</taxon>
        <taxon>Gammaproteobacteria</taxon>
        <taxon>Lysobacterales</taxon>
        <taxon>Lysobacteraceae</taxon>
        <taxon>Pseudoxanthomonas</taxon>
    </lineage>
</organism>
<dbReference type="STRING" id="344882.ABB29_12155"/>
<keyword evidence="2" id="KW-1185">Reference proteome</keyword>
<reference evidence="1 2" key="1">
    <citation type="submission" date="2015-05" db="EMBL/GenBank/DDBJ databases">
        <title>Genome sequencing and analysis of members of genus Stenotrophomonas.</title>
        <authorList>
            <person name="Patil P.P."/>
            <person name="Midha S."/>
            <person name="Patil P.B."/>
        </authorList>
    </citation>
    <scope>NUCLEOTIDE SEQUENCE [LARGE SCALE GENOMIC DNA]</scope>
    <source>
        <strain evidence="1 2">DSM 21858</strain>
    </source>
</reference>
<evidence type="ECO:0000313" key="1">
    <source>
        <dbReference type="EMBL" id="KRG69149.1"/>
    </source>
</evidence>
<dbReference type="Proteomes" id="UP000052052">
    <property type="component" value="Unassembled WGS sequence"/>
</dbReference>
<dbReference type="PATRIC" id="fig|344882.3.peg.805"/>
<gene>
    <name evidence="1" type="ORF">ABB29_12155</name>
</gene>
<proteinExistence type="predicted"/>
<sequence>MTEITPAGWGWHPKAPIGEVTADDLPDVDYHALPKHGRNGRGAALVTALSALPFVRRIQPRHLTQRYGIAQSQASDYLARAKFGDDRRGGERHA</sequence>
<dbReference type="RefSeq" id="WP_057659338.1">
    <property type="nucleotide sequence ID" value="NZ_LDJL01000011.1"/>
</dbReference>
<protein>
    <submittedName>
        <fullName evidence="1">Uncharacterized protein</fullName>
    </submittedName>
</protein>
<evidence type="ECO:0000313" key="2">
    <source>
        <dbReference type="Proteomes" id="UP000052052"/>
    </source>
</evidence>
<comment type="caution">
    <text evidence="1">The sequence shown here is derived from an EMBL/GenBank/DDBJ whole genome shotgun (WGS) entry which is preliminary data.</text>
</comment>
<dbReference type="AlphaFoldDB" id="A0A0R0CH50"/>